<evidence type="ECO:0000313" key="3">
    <source>
        <dbReference type="Proteomes" id="UP000199203"/>
    </source>
</evidence>
<protein>
    <recommendedName>
        <fullName evidence="4">Head domain of trimeric autotransporter adhesin</fullName>
    </recommendedName>
</protein>
<keyword evidence="3" id="KW-1185">Reference proteome</keyword>
<dbReference type="OrthoDB" id="1228095at2"/>
<dbReference type="Proteomes" id="UP000199203">
    <property type="component" value="Unassembled WGS sequence"/>
</dbReference>
<evidence type="ECO:0000313" key="2">
    <source>
        <dbReference type="EMBL" id="SDF09893.1"/>
    </source>
</evidence>
<accession>A0A1G7IB80</accession>
<dbReference type="STRING" id="454006.SAMN05421825_1034"/>
<sequence length="475" mass="49383">MKKHITLLSAVLISATAYSQVGINTETPKATLDIAINTTTTTPLPEGIIAPRMSGDDIQGKDALYDTDQKGAIVYSTSAVTTSTTKTANITAEGYYYFDGNIWQALRGAEPWKVSGSTTDATSNTQSIYQMGKVSIGQNPGSVPTANLQVFENNSSGDPGISYGINSTMYTNKQGVKYGINNFVYDTSTAGSGSLTGLYSAVQDASTVSRAGHGGLFNYNLAGAKNNGASTHVHGLSNNITLQAVGGDLTTGYSYANMATAYGYATSGNLTVGGALRAYSGYAIPSAAAGYTFTANGDDVMGGHFTSRPTPSGGVVNIARTVGVSSQFEPRGTGTINITGYAAALRSLTSFSDTSTKSVNRLYGLLVEKTESGGTRAISASYGIYIQPYRFTGDTATNAYNLYSEGTNTKNYFQGKVGIGSTTPSAQLHVVKQSSDLTPAIIVGCDEYADNIAAVAAGLPTGALYRTGDILKVVH</sequence>
<keyword evidence="1" id="KW-0732">Signal</keyword>
<feature type="signal peptide" evidence="1">
    <location>
        <begin position="1"/>
        <end position="19"/>
    </location>
</feature>
<proteinExistence type="predicted"/>
<feature type="chain" id="PRO_5011500693" description="Head domain of trimeric autotransporter adhesin" evidence="1">
    <location>
        <begin position="20"/>
        <end position="475"/>
    </location>
</feature>
<evidence type="ECO:0000256" key="1">
    <source>
        <dbReference type="SAM" id="SignalP"/>
    </source>
</evidence>
<dbReference type="AlphaFoldDB" id="A0A1G7IB80"/>
<name>A0A1G7IB80_9FLAO</name>
<organism evidence="2 3">
    <name type="scientific">Epilithonimonas hungarica</name>
    <dbReference type="NCBI Taxonomy" id="454006"/>
    <lineage>
        <taxon>Bacteria</taxon>
        <taxon>Pseudomonadati</taxon>
        <taxon>Bacteroidota</taxon>
        <taxon>Flavobacteriia</taxon>
        <taxon>Flavobacteriales</taxon>
        <taxon>Weeksellaceae</taxon>
        <taxon>Chryseobacterium group</taxon>
        <taxon>Epilithonimonas</taxon>
    </lineage>
</organism>
<dbReference type="RefSeq" id="WP_089871934.1">
    <property type="nucleotide sequence ID" value="NZ_FNBH01000001.1"/>
</dbReference>
<reference evidence="3" key="1">
    <citation type="submission" date="2016-10" db="EMBL/GenBank/DDBJ databases">
        <authorList>
            <person name="Varghese N."/>
            <person name="Submissions S."/>
        </authorList>
    </citation>
    <scope>NUCLEOTIDE SEQUENCE [LARGE SCALE GENOMIC DNA]</scope>
    <source>
        <strain evidence="3">DSM 19684</strain>
    </source>
</reference>
<evidence type="ECO:0008006" key="4">
    <source>
        <dbReference type="Google" id="ProtNLM"/>
    </source>
</evidence>
<gene>
    <name evidence="2" type="ORF">SAMN05421825_1034</name>
</gene>
<dbReference type="EMBL" id="FNBH01000001">
    <property type="protein sequence ID" value="SDF09893.1"/>
    <property type="molecule type" value="Genomic_DNA"/>
</dbReference>